<dbReference type="AlphaFoldDB" id="A0A1H8IUQ1"/>
<evidence type="ECO:0008006" key="3">
    <source>
        <dbReference type="Google" id="ProtNLM"/>
    </source>
</evidence>
<dbReference type="STRING" id="872970.SAMN04488134_101720"/>
<sequence length="329" mass="37450">MEWQQELSEKGYQKVAERLANIHSCDYFLKELTLIIKGCVPAASNLPDDIHILYNQLTSLTTFCEEYKPIIMRDLKFLFIEITNPSNKCAQMYSSTTEEGIALYHQAMQGNVAAQLKLAYFYQAIERDDWAFDWFKVVADLGSAEAQYWLGNAYFVGKVIKRNLEKAFFYYKEAAEHEHGDALNNYADMYLRGEFVEQDEGRALELFKLAAGKGVPEAMYTLGHMYENAVGTEVDMVESKRWFTESALCGDVFAANRLGHEAVEDGRGDEAIAWYQLAADQGDAYGEFNLGVCYESGIGTHVNIKKAKYWYKKAAVKGDEQAKQKLEEF</sequence>
<gene>
    <name evidence="1" type="ORF">SAMN04488134_101720</name>
</gene>
<protein>
    <recommendedName>
        <fullName evidence="3">TPR repeat</fullName>
    </recommendedName>
</protein>
<dbReference type="SUPFAM" id="SSF81901">
    <property type="entry name" value="HCP-like"/>
    <property type="match status" value="1"/>
</dbReference>
<evidence type="ECO:0000313" key="2">
    <source>
        <dbReference type="Proteomes" id="UP000199300"/>
    </source>
</evidence>
<organism evidence="1 2">
    <name type="scientific">Amphibacillus marinus</name>
    <dbReference type="NCBI Taxonomy" id="872970"/>
    <lineage>
        <taxon>Bacteria</taxon>
        <taxon>Bacillati</taxon>
        <taxon>Bacillota</taxon>
        <taxon>Bacilli</taxon>
        <taxon>Bacillales</taxon>
        <taxon>Bacillaceae</taxon>
        <taxon>Amphibacillus</taxon>
    </lineage>
</organism>
<proteinExistence type="predicted"/>
<dbReference type="PANTHER" id="PTHR45011:SF1">
    <property type="entry name" value="DAP3-BINDING CELL DEATH ENHANCER 1"/>
    <property type="match status" value="1"/>
</dbReference>
<name>A0A1H8IUQ1_9BACI</name>
<dbReference type="Gene3D" id="1.25.40.10">
    <property type="entry name" value="Tetratricopeptide repeat domain"/>
    <property type="match status" value="2"/>
</dbReference>
<dbReference type="EMBL" id="FODJ01000001">
    <property type="protein sequence ID" value="SEN71736.1"/>
    <property type="molecule type" value="Genomic_DNA"/>
</dbReference>
<dbReference type="SMART" id="SM00671">
    <property type="entry name" value="SEL1"/>
    <property type="match status" value="6"/>
</dbReference>
<dbReference type="RefSeq" id="WP_091494872.1">
    <property type="nucleotide sequence ID" value="NZ_FODJ01000001.1"/>
</dbReference>
<reference evidence="1 2" key="1">
    <citation type="submission" date="2016-10" db="EMBL/GenBank/DDBJ databases">
        <authorList>
            <person name="de Groot N.N."/>
        </authorList>
    </citation>
    <scope>NUCLEOTIDE SEQUENCE [LARGE SCALE GENOMIC DNA]</scope>
    <source>
        <strain evidence="1 2">CGMCC 1.10434</strain>
    </source>
</reference>
<dbReference type="PANTHER" id="PTHR45011">
    <property type="entry name" value="DAP3-BINDING CELL DEATH ENHANCER 1"/>
    <property type="match status" value="1"/>
</dbReference>
<dbReference type="OrthoDB" id="7056571at2"/>
<dbReference type="Pfam" id="PF08238">
    <property type="entry name" value="Sel1"/>
    <property type="match status" value="6"/>
</dbReference>
<dbReference type="InterPro" id="IPR011990">
    <property type="entry name" value="TPR-like_helical_dom_sf"/>
</dbReference>
<evidence type="ECO:0000313" key="1">
    <source>
        <dbReference type="EMBL" id="SEN71736.1"/>
    </source>
</evidence>
<dbReference type="InterPro" id="IPR052748">
    <property type="entry name" value="ISR_Activator"/>
</dbReference>
<dbReference type="InterPro" id="IPR006597">
    <property type="entry name" value="Sel1-like"/>
</dbReference>
<keyword evidence="2" id="KW-1185">Reference proteome</keyword>
<accession>A0A1H8IUQ1</accession>
<dbReference type="Proteomes" id="UP000199300">
    <property type="component" value="Unassembled WGS sequence"/>
</dbReference>